<feature type="transmembrane region" description="Helical" evidence="1">
    <location>
        <begin position="43"/>
        <end position="69"/>
    </location>
</feature>
<dbReference type="InterPro" id="IPR043993">
    <property type="entry name" value="T4SS_pilin"/>
</dbReference>
<evidence type="ECO:0000256" key="1">
    <source>
        <dbReference type="SAM" id="Phobius"/>
    </source>
</evidence>
<keyword evidence="1" id="KW-0472">Membrane</keyword>
<gene>
    <name evidence="2" type="ORF">A3F02_03600</name>
</gene>
<comment type="caution">
    <text evidence="2">The sequence shown here is derived from an EMBL/GenBank/DDBJ whole genome shotgun (WGS) entry which is preliminary data.</text>
</comment>
<organism evidence="2 3">
    <name type="scientific">Candidatus Curtissbacteria bacterium RIFCSPHIGHO2_12_FULL_38_9b</name>
    <dbReference type="NCBI Taxonomy" id="1797720"/>
    <lineage>
        <taxon>Bacteria</taxon>
        <taxon>Candidatus Curtissiibacteriota</taxon>
    </lineage>
</organism>
<keyword evidence="1" id="KW-0812">Transmembrane</keyword>
<dbReference type="Proteomes" id="UP000176666">
    <property type="component" value="Unassembled WGS sequence"/>
</dbReference>
<feature type="transmembrane region" description="Helical" evidence="1">
    <location>
        <begin position="90"/>
        <end position="108"/>
    </location>
</feature>
<name>A0A1F5GSW4_9BACT</name>
<protein>
    <submittedName>
        <fullName evidence="2">Uncharacterized protein</fullName>
    </submittedName>
</protein>
<proteinExistence type="predicted"/>
<evidence type="ECO:0000313" key="2">
    <source>
        <dbReference type="EMBL" id="OGD94877.1"/>
    </source>
</evidence>
<dbReference type="EMBL" id="MFBJ01000073">
    <property type="protein sequence ID" value="OGD94877.1"/>
    <property type="molecule type" value="Genomic_DNA"/>
</dbReference>
<sequence>MLKKIRRLIAPFILQLVMLATPAIVLAQGNNIIPSESIGKVNNILVVIQAIIRFILIVAFIAAFIMLLIGGIRWITAGGDEKGVASARNMITAALIGLVVVLVAYAIIRLVELFFGFQIISNGVKIPTINNAP</sequence>
<accession>A0A1F5GSW4</accession>
<reference evidence="2 3" key="1">
    <citation type="journal article" date="2016" name="Nat. Commun.">
        <title>Thousands of microbial genomes shed light on interconnected biogeochemical processes in an aquifer system.</title>
        <authorList>
            <person name="Anantharaman K."/>
            <person name="Brown C.T."/>
            <person name="Hug L.A."/>
            <person name="Sharon I."/>
            <person name="Castelle C.J."/>
            <person name="Probst A.J."/>
            <person name="Thomas B.C."/>
            <person name="Singh A."/>
            <person name="Wilkins M.J."/>
            <person name="Karaoz U."/>
            <person name="Brodie E.L."/>
            <person name="Williams K.H."/>
            <person name="Hubbard S.S."/>
            <person name="Banfield J.F."/>
        </authorList>
    </citation>
    <scope>NUCLEOTIDE SEQUENCE [LARGE SCALE GENOMIC DNA]</scope>
</reference>
<dbReference type="AlphaFoldDB" id="A0A1F5GSW4"/>
<evidence type="ECO:0000313" key="3">
    <source>
        <dbReference type="Proteomes" id="UP000176666"/>
    </source>
</evidence>
<keyword evidence="1" id="KW-1133">Transmembrane helix</keyword>
<dbReference type="Pfam" id="PF18895">
    <property type="entry name" value="T4SS_pilin"/>
    <property type="match status" value="1"/>
</dbReference>